<dbReference type="HOGENOM" id="CLU_171328_4_0_1"/>
<keyword evidence="2" id="KW-0524">Neurogenesis</keyword>
<feature type="non-terminal residue" evidence="6">
    <location>
        <position position="84"/>
    </location>
</feature>
<evidence type="ECO:0000313" key="7">
    <source>
        <dbReference type="Proteomes" id="UP000030746"/>
    </source>
</evidence>
<evidence type="ECO:0000256" key="2">
    <source>
        <dbReference type="ARBA" id="ARBA00022902"/>
    </source>
</evidence>
<sequence>ELLRCKRKIDFVKQMGYNAPKVGAVSRRNERERNRVKQVNNGFEILREHVPCIKKNKKLSKVETLRRAVEYIKLLQQMLQEDES</sequence>
<dbReference type="Proteomes" id="UP000030746">
    <property type="component" value="Unassembled WGS sequence"/>
</dbReference>
<dbReference type="GO" id="GO:0005634">
    <property type="term" value="C:nucleus"/>
    <property type="evidence" value="ECO:0007669"/>
    <property type="project" value="UniProtKB-SubCell"/>
</dbReference>
<protein>
    <recommendedName>
        <fullName evidence="5">BHLH domain-containing protein</fullName>
    </recommendedName>
</protein>
<feature type="non-terminal residue" evidence="6">
    <location>
        <position position="1"/>
    </location>
</feature>
<dbReference type="GO" id="GO:0046983">
    <property type="term" value="F:protein dimerization activity"/>
    <property type="evidence" value="ECO:0007669"/>
    <property type="project" value="InterPro"/>
</dbReference>
<dbReference type="GO" id="GO:0007399">
    <property type="term" value="P:nervous system development"/>
    <property type="evidence" value="ECO:0007669"/>
    <property type="project" value="UniProtKB-KW"/>
</dbReference>
<dbReference type="CTD" id="20252415"/>
<keyword evidence="3" id="KW-0238">DNA-binding</keyword>
<dbReference type="GO" id="GO:0000981">
    <property type="term" value="F:DNA-binding transcription factor activity, RNA polymerase II-specific"/>
    <property type="evidence" value="ECO:0007669"/>
    <property type="project" value="TreeGrafter"/>
</dbReference>
<dbReference type="OMA" id="EEQPYST"/>
<dbReference type="FunFam" id="4.10.280.10:FF:000029">
    <property type="entry name" value="Achaete-scute family bHLH transcription factor 1"/>
    <property type="match status" value="1"/>
</dbReference>
<comment type="subcellular location">
    <subcellularLocation>
        <location evidence="1">Nucleus</location>
    </subcellularLocation>
</comment>
<evidence type="ECO:0000256" key="1">
    <source>
        <dbReference type="ARBA" id="ARBA00004123"/>
    </source>
</evidence>
<dbReference type="InterPro" id="IPR036638">
    <property type="entry name" value="HLH_DNA-bd_sf"/>
</dbReference>
<dbReference type="PANTHER" id="PTHR23349:SF108">
    <property type="entry name" value="BHLH DOMAIN-CONTAINING PROTEIN"/>
    <property type="match status" value="1"/>
</dbReference>
<dbReference type="EMBL" id="KB203566">
    <property type="protein sequence ID" value="ESO84162.1"/>
    <property type="molecule type" value="Genomic_DNA"/>
</dbReference>
<dbReference type="OrthoDB" id="5976910at2759"/>
<dbReference type="GeneID" id="20252415"/>
<keyword evidence="7" id="KW-1185">Reference proteome</keyword>
<dbReference type="Pfam" id="PF00010">
    <property type="entry name" value="HLH"/>
    <property type="match status" value="1"/>
</dbReference>
<dbReference type="InterPro" id="IPR011598">
    <property type="entry name" value="bHLH_dom"/>
</dbReference>
<dbReference type="KEGG" id="lgi:LOTGIDRAFT_79697"/>
<evidence type="ECO:0000256" key="3">
    <source>
        <dbReference type="ARBA" id="ARBA00023125"/>
    </source>
</evidence>
<accession>V3ZIU6</accession>
<dbReference type="STRING" id="225164.V3ZIU6"/>
<name>V3ZIU6_LOTGI</name>
<evidence type="ECO:0000259" key="5">
    <source>
        <dbReference type="PROSITE" id="PS50888"/>
    </source>
</evidence>
<reference evidence="6 7" key="1">
    <citation type="journal article" date="2013" name="Nature">
        <title>Insights into bilaterian evolution from three spiralian genomes.</title>
        <authorList>
            <person name="Simakov O."/>
            <person name="Marletaz F."/>
            <person name="Cho S.J."/>
            <person name="Edsinger-Gonzales E."/>
            <person name="Havlak P."/>
            <person name="Hellsten U."/>
            <person name="Kuo D.H."/>
            <person name="Larsson T."/>
            <person name="Lv J."/>
            <person name="Arendt D."/>
            <person name="Savage R."/>
            <person name="Osoegawa K."/>
            <person name="de Jong P."/>
            <person name="Grimwood J."/>
            <person name="Chapman J.A."/>
            <person name="Shapiro H."/>
            <person name="Aerts A."/>
            <person name="Otillar R.P."/>
            <person name="Terry A.Y."/>
            <person name="Boore J.L."/>
            <person name="Grigoriev I.V."/>
            <person name="Lindberg D.R."/>
            <person name="Seaver E.C."/>
            <person name="Weisblat D.A."/>
            <person name="Putnam N.H."/>
            <person name="Rokhsar D.S."/>
        </authorList>
    </citation>
    <scope>NUCLEOTIDE SEQUENCE [LARGE SCALE GENOMIC DNA]</scope>
</reference>
<dbReference type="InterPro" id="IPR050283">
    <property type="entry name" value="E-box_TF_Regulators"/>
</dbReference>
<feature type="domain" description="BHLH" evidence="5">
    <location>
        <begin position="23"/>
        <end position="75"/>
    </location>
</feature>
<keyword evidence="4" id="KW-0539">Nucleus</keyword>
<organism evidence="6 7">
    <name type="scientific">Lottia gigantea</name>
    <name type="common">Giant owl limpet</name>
    <dbReference type="NCBI Taxonomy" id="225164"/>
    <lineage>
        <taxon>Eukaryota</taxon>
        <taxon>Metazoa</taxon>
        <taxon>Spiralia</taxon>
        <taxon>Lophotrochozoa</taxon>
        <taxon>Mollusca</taxon>
        <taxon>Gastropoda</taxon>
        <taxon>Patellogastropoda</taxon>
        <taxon>Lottioidea</taxon>
        <taxon>Lottiidae</taxon>
        <taxon>Lottia</taxon>
    </lineage>
</organism>
<gene>
    <name evidence="6" type="ORF">LOTGIDRAFT_79697</name>
</gene>
<dbReference type="PROSITE" id="PS50888">
    <property type="entry name" value="BHLH"/>
    <property type="match status" value="1"/>
</dbReference>
<dbReference type="Gene3D" id="4.10.280.10">
    <property type="entry name" value="Helix-loop-helix DNA-binding domain"/>
    <property type="match status" value="1"/>
</dbReference>
<dbReference type="PANTHER" id="PTHR23349">
    <property type="entry name" value="BASIC HELIX-LOOP-HELIX TRANSCRIPTION FACTOR, TWIST"/>
    <property type="match status" value="1"/>
</dbReference>
<dbReference type="GO" id="GO:0000977">
    <property type="term" value="F:RNA polymerase II transcription regulatory region sequence-specific DNA binding"/>
    <property type="evidence" value="ECO:0007669"/>
    <property type="project" value="TreeGrafter"/>
</dbReference>
<evidence type="ECO:0000256" key="4">
    <source>
        <dbReference type="ARBA" id="ARBA00023242"/>
    </source>
</evidence>
<dbReference type="SUPFAM" id="SSF47459">
    <property type="entry name" value="HLH, helix-loop-helix DNA-binding domain"/>
    <property type="match status" value="1"/>
</dbReference>
<dbReference type="SMART" id="SM00353">
    <property type="entry name" value="HLH"/>
    <property type="match status" value="1"/>
</dbReference>
<evidence type="ECO:0000313" key="6">
    <source>
        <dbReference type="EMBL" id="ESO84162.1"/>
    </source>
</evidence>
<proteinExistence type="predicted"/>
<dbReference type="RefSeq" id="XP_009065041.1">
    <property type="nucleotide sequence ID" value="XM_009066793.1"/>
</dbReference>
<dbReference type="AlphaFoldDB" id="V3ZIU6"/>